<protein>
    <submittedName>
        <fullName evidence="1">Uncharacterized protein</fullName>
    </submittedName>
</protein>
<keyword evidence="2" id="KW-1185">Reference proteome</keyword>
<comment type="caution">
    <text evidence="1">The sequence shown here is derived from an EMBL/GenBank/DDBJ whole genome shotgun (WGS) entry which is preliminary data.</text>
</comment>
<proteinExistence type="predicted"/>
<evidence type="ECO:0000313" key="2">
    <source>
        <dbReference type="Proteomes" id="UP001056120"/>
    </source>
</evidence>
<organism evidence="1 2">
    <name type="scientific">Smallanthus sonchifolius</name>
    <dbReference type="NCBI Taxonomy" id="185202"/>
    <lineage>
        <taxon>Eukaryota</taxon>
        <taxon>Viridiplantae</taxon>
        <taxon>Streptophyta</taxon>
        <taxon>Embryophyta</taxon>
        <taxon>Tracheophyta</taxon>
        <taxon>Spermatophyta</taxon>
        <taxon>Magnoliopsida</taxon>
        <taxon>eudicotyledons</taxon>
        <taxon>Gunneridae</taxon>
        <taxon>Pentapetalae</taxon>
        <taxon>asterids</taxon>
        <taxon>campanulids</taxon>
        <taxon>Asterales</taxon>
        <taxon>Asteraceae</taxon>
        <taxon>Asteroideae</taxon>
        <taxon>Heliantheae alliance</taxon>
        <taxon>Millerieae</taxon>
        <taxon>Smallanthus</taxon>
    </lineage>
</organism>
<dbReference type="Proteomes" id="UP001056120">
    <property type="component" value="Linkage Group LG12"/>
</dbReference>
<gene>
    <name evidence="1" type="ORF">L1987_37707</name>
</gene>
<reference evidence="2" key="1">
    <citation type="journal article" date="2022" name="Mol. Ecol. Resour.">
        <title>The genomes of chicory, endive, great burdock and yacon provide insights into Asteraceae palaeo-polyploidization history and plant inulin production.</title>
        <authorList>
            <person name="Fan W."/>
            <person name="Wang S."/>
            <person name="Wang H."/>
            <person name="Wang A."/>
            <person name="Jiang F."/>
            <person name="Liu H."/>
            <person name="Zhao H."/>
            <person name="Xu D."/>
            <person name="Zhang Y."/>
        </authorList>
    </citation>
    <scope>NUCLEOTIDE SEQUENCE [LARGE SCALE GENOMIC DNA]</scope>
    <source>
        <strain evidence="2">cv. Yunnan</strain>
    </source>
</reference>
<evidence type="ECO:0000313" key="1">
    <source>
        <dbReference type="EMBL" id="KAI3795063.1"/>
    </source>
</evidence>
<accession>A0ACB9HIC0</accession>
<reference evidence="1 2" key="2">
    <citation type="journal article" date="2022" name="Mol. Ecol. Resour.">
        <title>The genomes of chicory, endive, great burdock and yacon provide insights into Asteraceae paleo-polyploidization history and plant inulin production.</title>
        <authorList>
            <person name="Fan W."/>
            <person name="Wang S."/>
            <person name="Wang H."/>
            <person name="Wang A."/>
            <person name="Jiang F."/>
            <person name="Liu H."/>
            <person name="Zhao H."/>
            <person name="Xu D."/>
            <person name="Zhang Y."/>
        </authorList>
    </citation>
    <scope>NUCLEOTIDE SEQUENCE [LARGE SCALE GENOMIC DNA]</scope>
    <source>
        <strain evidence="2">cv. Yunnan</strain>
        <tissue evidence="1">Leaves</tissue>
    </source>
</reference>
<name>A0ACB9HIC0_9ASTR</name>
<sequence length="91" mass="10352">MRIFKMASAHPKNSNEDFSKVTFVYAYHPTINTINIRHMSSTFNTNNHIVSLEATPNLEVNFRNPDKLLATPEMGRYVLSYKLAVASSDTM</sequence>
<dbReference type="EMBL" id="CM042029">
    <property type="protein sequence ID" value="KAI3795063.1"/>
    <property type="molecule type" value="Genomic_DNA"/>
</dbReference>